<dbReference type="Proteomes" id="UP000887116">
    <property type="component" value="Unassembled WGS sequence"/>
</dbReference>
<evidence type="ECO:0000313" key="1">
    <source>
        <dbReference type="EMBL" id="GFR31496.1"/>
    </source>
</evidence>
<sequence length="61" mass="6848">MGMGKSRFCHSTLKIKQRTQPKFPFHPEIHHFLDFIKTLATTSCLSDADCPLISGCTSSHL</sequence>
<accession>A0A8X6M2A4</accession>
<keyword evidence="2" id="KW-1185">Reference proteome</keyword>
<name>A0A8X6M2A4_TRICU</name>
<dbReference type="EMBL" id="BMAO01009546">
    <property type="protein sequence ID" value="GFR31496.1"/>
    <property type="molecule type" value="Genomic_DNA"/>
</dbReference>
<evidence type="ECO:0000313" key="2">
    <source>
        <dbReference type="Proteomes" id="UP000887116"/>
    </source>
</evidence>
<reference evidence="1" key="1">
    <citation type="submission" date="2020-07" db="EMBL/GenBank/DDBJ databases">
        <title>Multicomponent nature underlies the extraordinary mechanical properties of spider dragline silk.</title>
        <authorList>
            <person name="Kono N."/>
            <person name="Nakamura H."/>
            <person name="Mori M."/>
            <person name="Yoshida Y."/>
            <person name="Ohtoshi R."/>
            <person name="Malay A.D."/>
            <person name="Moran D.A.P."/>
            <person name="Tomita M."/>
            <person name="Numata K."/>
            <person name="Arakawa K."/>
        </authorList>
    </citation>
    <scope>NUCLEOTIDE SEQUENCE</scope>
</reference>
<organism evidence="1 2">
    <name type="scientific">Trichonephila clavata</name>
    <name type="common">Joro spider</name>
    <name type="synonym">Nephila clavata</name>
    <dbReference type="NCBI Taxonomy" id="2740835"/>
    <lineage>
        <taxon>Eukaryota</taxon>
        <taxon>Metazoa</taxon>
        <taxon>Ecdysozoa</taxon>
        <taxon>Arthropoda</taxon>
        <taxon>Chelicerata</taxon>
        <taxon>Arachnida</taxon>
        <taxon>Araneae</taxon>
        <taxon>Araneomorphae</taxon>
        <taxon>Entelegynae</taxon>
        <taxon>Araneoidea</taxon>
        <taxon>Nephilidae</taxon>
        <taxon>Trichonephila</taxon>
    </lineage>
</organism>
<protein>
    <submittedName>
        <fullName evidence="1">Uncharacterized protein</fullName>
    </submittedName>
</protein>
<gene>
    <name evidence="1" type="ORF">TNCT_693281</name>
</gene>
<feature type="non-terminal residue" evidence="1">
    <location>
        <position position="61"/>
    </location>
</feature>
<dbReference type="AlphaFoldDB" id="A0A8X6M2A4"/>
<comment type="caution">
    <text evidence="1">The sequence shown here is derived from an EMBL/GenBank/DDBJ whole genome shotgun (WGS) entry which is preliminary data.</text>
</comment>
<proteinExistence type="predicted"/>